<evidence type="ECO:0000313" key="3">
    <source>
        <dbReference type="Proteomes" id="UP000593890"/>
    </source>
</evidence>
<sequence>MDNYSILCIREEPDLLNCAADWFHEKWGIPREEYYKSMNQCLLNNQSIPQWYVAILNGNIIGGLGVIENDFHDRKDLSPNICALYVEKTYRNQGVAGRLLDYACSDMKKYGIEALYLMTDHTSFYERYGWKFLCMVQGDGDNHLSRMYVHRAP</sequence>
<evidence type="ECO:0000259" key="1">
    <source>
        <dbReference type="PROSITE" id="PS51186"/>
    </source>
</evidence>
<gene>
    <name evidence="2" type="ORF">C12CBH8_13190</name>
</gene>
<proteinExistence type="predicted"/>
<dbReference type="CDD" id="cd04301">
    <property type="entry name" value="NAT_SF"/>
    <property type="match status" value="1"/>
</dbReference>
<dbReference type="SUPFAM" id="SSF55729">
    <property type="entry name" value="Acyl-CoA N-acyltransferases (Nat)"/>
    <property type="match status" value="1"/>
</dbReference>
<reference evidence="3" key="1">
    <citation type="submission" date="2020-07" db="EMBL/GenBank/DDBJ databases">
        <title>Complete genome sequencing of Clostridia bacterium strain 12CBH8.</title>
        <authorList>
            <person name="Sakamoto M."/>
            <person name="Murakami T."/>
            <person name="Mori H."/>
        </authorList>
    </citation>
    <scope>NUCLEOTIDE SEQUENCE [LARGE SCALE GENOMIC DNA]</scope>
    <source>
        <strain evidence="3">12CBH8</strain>
    </source>
</reference>
<keyword evidence="3" id="KW-1185">Reference proteome</keyword>
<dbReference type="RefSeq" id="WP_215532836.1">
    <property type="nucleotide sequence ID" value="NZ_AP023321.1"/>
</dbReference>
<dbReference type="InterPro" id="IPR016181">
    <property type="entry name" value="Acyl_CoA_acyltransferase"/>
</dbReference>
<dbReference type="InterPro" id="IPR000182">
    <property type="entry name" value="GNAT_dom"/>
</dbReference>
<evidence type="ECO:0000313" key="2">
    <source>
        <dbReference type="EMBL" id="BCI60680.1"/>
    </source>
</evidence>
<accession>A0A7I8D1J8</accession>
<protein>
    <submittedName>
        <fullName evidence="2">N-acetyltransferase</fullName>
    </submittedName>
</protein>
<dbReference type="Pfam" id="PF00583">
    <property type="entry name" value="Acetyltransf_1"/>
    <property type="match status" value="1"/>
</dbReference>
<feature type="domain" description="N-acetyltransferase" evidence="1">
    <location>
        <begin position="13"/>
        <end position="153"/>
    </location>
</feature>
<dbReference type="Gene3D" id="3.40.630.30">
    <property type="match status" value="1"/>
</dbReference>
<dbReference type="Proteomes" id="UP000593890">
    <property type="component" value="Chromosome"/>
</dbReference>
<name>A0A7I8D1J8_9FIRM</name>
<dbReference type="KEGG" id="sman:C12CBH8_13190"/>
<dbReference type="PROSITE" id="PS51186">
    <property type="entry name" value="GNAT"/>
    <property type="match status" value="1"/>
</dbReference>
<organism evidence="2 3">
    <name type="scientific">Solibaculum mannosilyticum</name>
    <dbReference type="NCBI Taxonomy" id="2780922"/>
    <lineage>
        <taxon>Bacteria</taxon>
        <taxon>Bacillati</taxon>
        <taxon>Bacillota</taxon>
        <taxon>Clostridia</taxon>
        <taxon>Eubacteriales</taxon>
        <taxon>Oscillospiraceae</taxon>
        <taxon>Solibaculum</taxon>
    </lineage>
</organism>
<dbReference type="GO" id="GO:0016747">
    <property type="term" value="F:acyltransferase activity, transferring groups other than amino-acyl groups"/>
    <property type="evidence" value="ECO:0007669"/>
    <property type="project" value="InterPro"/>
</dbReference>
<dbReference type="EMBL" id="AP023321">
    <property type="protein sequence ID" value="BCI60680.1"/>
    <property type="molecule type" value="Genomic_DNA"/>
</dbReference>
<dbReference type="AlphaFoldDB" id="A0A7I8D1J8"/>
<keyword evidence="2" id="KW-0808">Transferase</keyword>